<dbReference type="AlphaFoldDB" id="A0A8R7JXH0"/>
<evidence type="ECO:0000313" key="1">
    <source>
        <dbReference type="EnsemblPlants" id="TuG1812G0100001675.01.T01.cds344762"/>
    </source>
</evidence>
<evidence type="ECO:0000313" key="2">
    <source>
        <dbReference type="Proteomes" id="UP000015106"/>
    </source>
</evidence>
<accession>A0A8R7JXH0</accession>
<organism evidence="1 2">
    <name type="scientific">Triticum urartu</name>
    <name type="common">Red wild einkorn</name>
    <name type="synonym">Crithodium urartu</name>
    <dbReference type="NCBI Taxonomy" id="4572"/>
    <lineage>
        <taxon>Eukaryota</taxon>
        <taxon>Viridiplantae</taxon>
        <taxon>Streptophyta</taxon>
        <taxon>Embryophyta</taxon>
        <taxon>Tracheophyta</taxon>
        <taxon>Spermatophyta</taxon>
        <taxon>Magnoliopsida</taxon>
        <taxon>Liliopsida</taxon>
        <taxon>Poales</taxon>
        <taxon>Poaceae</taxon>
        <taxon>BOP clade</taxon>
        <taxon>Pooideae</taxon>
        <taxon>Triticodae</taxon>
        <taxon>Triticeae</taxon>
        <taxon>Triticinae</taxon>
        <taxon>Triticum</taxon>
    </lineage>
</organism>
<reference evidence="1" key="2">
    <citation type="submission" date="2018-03" db="EMBL/GenBank/DDBJ databases">
        <title>The Triticum urartu genome reveals the dynamic nature of wheat genome evolution.</title>
        <authorList>
            <person name="Ling H."/>
            <person name="Ma B."/>
            <person name="Shi X."/>
            <person name="Liu H."/>
            <person name="Dong L."/>
            <person name="Sun H."/>
            <person name="Cao Y."/>
            <person name="Gao Q."/>
            <person name="Zheng S."/>
            <person name="Li Y."/>
            <person name="Yu Y."/>
            <person name="Du H."/>
            <person name="Qi M."/>
            <person name="Li Y."/>
            <person name="Yu H."/>
            <person name="Cui Y."/>
            <person name="Wang N."/>
            <person name="Chen C."/>
            <person name="Wu H."/>
            <person name="Zhao Y."/>
            <person name="Zhang J."/>
            <person name="Li Y."/>
            <person name="Zhou W."/>
            <person name="Zhang B."/>
            <person name="Hu W."/>
            <person name="Eijk M."/>
            <person name="Tang J."/>
            <person name="Witsenboer H."/>
            <person name="Zhao S."/>
            <person name="Li Z."/>
            <person name="Zhang A."/>
            <person name="Wang D."/>
            <person name="Liang C."/>
        </authorList>
    </citation>
    <scope>NUCLEOTIDE SEQUENCE [LARGE SCALE GENOMIC DNA]</scope>
    <source>
        <strain evidence="1">cv. G1812</strain>
    </source>
</reference>
<dbReference type="EnsemblPlants" id="TuG1812G0100001675.01.T01">
    <property type="protein sequence ID" value="TuG1812G0100001675.01.T01.cds344762"/>
    <property type="gene ID" value="TuG1812G0100001675.01"/>
</dbReference>
<protein>
    <submittedName>
        <fullName evidence="1">Uncharacterized protein</fullName>
    </submittedName>
</protein>
<dbReference type="Proteomes" id="UP000015106">
    <property type="component" value="Chromosome 1"/>
</dbReference>
<proteinExistence type="predicted"/>
<keyword evidence="2" id="KW-1185">Reference proteome</keyword>
<sequence>PPACVLARHPGTAWRPRSLTARLPAVAGIKSSVPPRRPTSGPSIPLCAACDFPSKHVAGSSVLLIYSRFLGLQEVHTIAPD</sequence>
<name>A0A8R7JXH0_TRIUA</name>
<dbReference type="Gramene" id="TuG1812G0100001675.01.T01">
    <property type="protein sequence ID" value="TuG1812G0100001675.01.T01.cds344762"/>
    <property type="gene ID" value="TuG1812G0100001675.01"/>
</dbReference>
<reference evidence="1" key="3">
    <citation type="submission" date="2022-06" db="UniProtKB">
        <authorList>
            <consortium name="EnsemblPlants"/>
        </authorList>
    </citation>
    <scope>IDENTIFICATION</scope>
</reference>
<reference evidence="2" key="1">
    <citation type="journal article" date="2013" name="Nature">
        <title>Draft genome of the wheat A-genome progenitor Triticum urartu.</title>
        <authorList>
            <person name="Ling H.Q."/>
            <person name="Zhao S."/>
            <person name="Liu D."/>
            <person name="Wang J."/>
            <person name="Sun H."/>
            <person name="Zhang C."/>
            <person name="Fan H."/>
            <person name="Li D."/>
            <person name="Dong L."/>
            <person name="Tao Y."/>
            <person name="Gao C."/>
            <person name="Wu H."/>
            <person name="Li Y."/>
            <person name="Cui Y."/>
            <person name="Guo X."/>
            <person name="Zheng S."/>
            <person name="Wang B."/>
            <person name="Yu K."/>
            <person name="Liang Q."/>
            <person name="Yang W."/>
            <person name="Lou X."/>
            <person name="Chen J."/>
            <person name="Feng M."/>
            <person name="Jian J."/>
            <person name="Zhang X."/>
            <person name="Luo G."/>
            <person name="Jiang Y."/>
            <person name="Liu J."/>
            <person name="Wang Z."/>
            <person name="Sha Y."/>
            <person name="Zhang B."/>
            <person name="Wu H."/>
            <person name="Tang D."/>
            <person name="Shen Q."/>
            <person name="Xue P."/>
            <person name="Zou S."/>
            <person name="Wang X."/>
            <person name="Liu X."/>
            <person name="Wang F."/>
            <person name="Yang Y."/>
            <person name="An X."/>
            <person name="Dong Z."/>
            <person name="Zhang K."/>
            <person name="Zhang X."/>
            <person name="Luo M.C."/>
            <person name="Dvorak J."/>
            <person name="Tong Y."/>
            <person name="Wang J."/>
            <person name="Yang H."/>
            <person name="Li Z."/>
            <person name="Wang D."/>
            <person name="Zhang A."/>
            <person name="Wang J."/>
        </authorList>
    </citation>
    <scope>NUCLEOTIDE SEQUENCE</scope>
    <source>
        <strain evidence="2">cv. G1812</strain>
    </source>
</reference>